<dbReference type="Pfam" id="PF01895">
    <property type="entry name" value="PhoU"/>
    <property type="match status" value="2"/>
</dbReference>
<comment type="similarity">
    <text evidence="1">Belongs to the PhoU family.</text>
</comment>
<evidence type="ECO:0000259" key="2">
    <source>
        <dbReference type="Pfam" id="PF01895"/>
    </source>
</evidence>
<dbReference type="Gene3D" id="1.20.58.220">
    <property type="entry name" value="Phosphate transport system protein phou homolog 2, domain 2"/>
    <property type="match status" value="1"/>
</dbReference>
<comment type="caution">
    <text evidence="3">The sequence shown here is derived from an EMBL/GenBank/DDBJ whole genome shotgun (WGS) entry which is preliminary data.</text>
</comment>
<dbReference type="EMBL" id="QFLI01000001">
    <property type="protein sequence ID" value="PXY02665.1"/>
    <property type="molecule type" value="Genomic_DNA"/>
</dbReference>
<evidence type="ECO:0000313" key="4">
    <source>
        <dbReference type="Proteomes" id="UP000248079"/>
    </source>
</evidence>
<name>A0A2V4A1B2_9BACT</name>
<evidence type="ECO:0000313" key="3">
    <source>
        <dbReference type="EMBL" id="PXY02665.1"/>
    </source>
</evidence>
<feature type="domain" description="PhoU" evidence="2">
    <location>
        <begin position="41"/>
        <end position="107"/>
    </location>
</feature>
<keyword evidence="4" id="KW-1185">Reference proteome</keyword>
<dbReference type="InterPro" id="IPR038078">
    <property type="entry name" value="PhoU-like_sf"/>
</dbReference>
<dbReference type="Proteomes" id="UP000248079">
    <property type="component" value="Unassembled WGS sequence"/>
</dbReference>
<organism evidence="3 4">
    <name type="scientific">Marinifilum breve</name>
    <dbReference type="NCBI Taxonomy" id="2184082"/>
    <lineage>
        <taxon>Bacteria</taxon>
        <taxon>Pseudomonadati</taxon>
        <taxon>Bacteroidota</taxon>
        <taxon>Bacteroidia</taxon>
        <taxon>Marinilabiliales</taxon>
        <taxon>Marinifilaceae</taxon>
    </lineage>
</organism>
<dbReference type="SUPFAM" id="SSF109755">
    <property type="entry name" value="PhoU-like"/>
    <property type="match status" value="1"/>
</dbReference>
<protein>
    <recommendedName>
        <fullName evidence="2">PhoU domain-containing protein</fullName>
    </recommendedName>
</protein>
<dbReference type="GO" id="GO:0030643">
    <property type="term" value="P:intracellular phosphate ion homeostasis"/>
    <property type="evidence" value="ECO:0007669"/>
    <property type="project" value="InterPro"/>
</dbReference>
<proteinExistence type="inferred from homology"/>
<reference evidence="3 4" key="1">
    <citation type="submission" date="2018-05" db="EMBL/GenBank/DDBJ databases">
        <title>Marinifilum breve JC075T sp. nov., a marine bacterium isolated from Yongle Blue Hole in the South China Sea.</title>
        <authorList>
            <person name="Fu T."/>
        </authorList>
    </citation>
    <scope>NUCLEOTIDE SEQUENCE [LARGE SCALE GENOMIC DNA]</scope>
    <source>
        <strain evidence="3 4">JC075</strain>
    </source>
</reference>
<sequence>MSIKKDKKFDKLHSDFSKMKLILQEQFEIMDEVVSYGLDIIDAKRVDKFKNNENKLDNLEIKMSDNIILTMGLQQPMASELRLLVSYFRMIGFIERIGDQLNNVLRYIQKMEPPFIPEKHRDSLLNMLSISEKMVRKALISFEDSDREYAIWTIKNDEFVDEMRYDLMKRMVKKETPEGVDQNDIFNLLNFGNILSSIERVADNATNIAEASIYYQQGIDLRHQDLPEED</sequence>
<dbReference type="InterPro" id="IPR026022">
    <property type="entry name" value="PhoU_dom"/>
</dbReference>
<dbReference type="PANTHER" id="PTHR42930:SF3">
    <property type="entry name" value="PHOSPHATE-SPECIFIC TRANSPORT SYSTEM ACCESSORY PROTEIN PHOU"/>
    <property type="match status" value="1"/>
</dbReference>
<dbReference type="AlphaFoldDB" id="A0A2V4A1B2"/>
<dbReference type="RefSeq" id="WP_110358825.1">
    <property type="nucleotide sequence ID" value="NZ_QFLI01000001.1"/>
</dbReference>
<dbReference type="InterPro" id="IPR028366">
    <property type="entry name" value="PhoU"/>
</dbReference>
<dbReference type="GO" id="GO:0045936">
    <property type="term" value="P:negative regulation of phosphate metabolic process"/>
    <property type="evidence" value="ECO:0007669"/>
    <property type="project" value="InterPro"/>
</dbReference>
<evidence type="ECO:0000256" key="1">
    <source>
        <dbReference type="ARBA" id="ARBA00008107"/>
    </source>
</evidence>
<dbReference type="OrthoDB" id="9814256at2"/>
<feature type="domain" description="PhoU" evidence="2">
    <location>
        <begin position="125"/>
        <end position="211"/>
    </location>
</feature>
<gene>
    <name evidence="3" type="ORF">DF185_00805</name>
</gene>
<dbReference type="PANTHER" id="PTHR42930">
    <property type="entry name" value="PHOSPHATE-SPECIFIC TRANSPORT SYSTEM ACCESSORY PROTEIN PHOU"/>
    <property type="match status" value="1"/>
</dbReference>
<accession>A0A2V4A1B2</accession>